<dbReference type="GO" id="GO:0003700">
    <property type="term" value="F:DNA-binding transcription factor activity"/>
    <property type="evidence" value="ECO:0007669"/>
    <property type="project" value="InterPro"/>
</dbReference>
<dbReference type="GO" id="GO:0043565">
    <property type="term" value="F:sequence-specific DNA binding"/>
    <property type="evidence" value="ECO:0007669"/>
    <property type="project" value="InterPro"/>
</dbReference>
<dbReference type="InterPro" id="IPR013656">
    <property type="entry name" value="PAS_4"/>
</dbReference>
<dbReference type="InterPro" id="IPR035965">
    <property type="entry name" value="PAS-like_dom_sf"/>
</dbReference>
<dbReference type="PROSITE" id="PS00041">
    <property type="entry name" value="HTH_ARAC_FAMILY_1"/>
    <property type="match status" value="1"/>
</dbReference>
<dbReference type="PANTHER" id="PTHR46796:SF13">
    <property type="entry name" value="HTH-TYPE TRANSCRIPTIONAL ACTIVATOR RHAS"/>
    <property type="match status" value="1"/>
</dbReference>
<feature type="domain" description="HTH araC/xylS-type" evidence="5">
    <location>
        <begin position="156"/>
        <end position="254"/>
    </location>
</feature>
<dbReference type="InterPro" id="IPR018060">
    <property type="entry name" value="HTH_AraC"/>
</dbReference>
<dbReference type="CDD" id="cd00130">
    <property type="entry name" value="PAS"/>
    <property type="match status" value="1"/>
</dbReference>
<accession>A0A3N1HR22</accession>
<dbReference type="Pfam" id="PF08448">
    <property type="entry name" value="PAS_4"/>
    <property type="match status" value="1"/>
</dbReference>
<evidence type="ECO:0000259" key="5">
    <source>
        <dbReference type="PROSITE" id="PS01124"/>
    </source>
</evidence>
<dbReference type="InParanoid" id="A0A3N1HR22"/>
<dbReference type="InterPro" id="IPR000014">
    <property type="entry name" value="PAS"/>
</dbReference>
<dbReference type="InterPro" id="IPR000700">
    <property type="entry name" value="PAS-assoc_C"/>
</dbReference>
<dbReference type="InterPro" id="IPR018062">
    <property type="entry name" value="HTH_AraC-typ_CS"/>
</dbReference>
<organism evidence="7 8">
    <name type="scientific">Pseudokineococcus lusitanus</name>
    <dbReference type="NCBI Taxonomy" id="763993"/>
    <lineage>
        <taxon>Bacteria</taxon>
        <taxon>Bacillati</taxon>
        <taxon>Actinomycetota</taxon>
        <taxon>Actinomycetes</taxon>
        <taxon>Kineosporiales</taxon>
        <taxon>Kineosporiaceae</taxon>
        <taxon>Pseudokineococcus</taxon>
    </lineage>
</organism>
<feature type="region of interest" description="Disordered" evidence="4">
    <location>
        <begin position="1"/>
        <end position="20"/>
    </location>
</feature>
<sequence>MTAQRDTPGPPGADHRLPGGWPAEALAPALLGLLGEAADVMFCAKDADGRYVAVNDAFVQRTGRRSRREVVGRTAAELFVEQLAERYAEQDDRVLRTGEPLRHELELIRREGGAPGWYLTTKLPVRDGAGVVLGLVSISQDLRAADAADPALQGLSRVVELVHARLAEPLRTADLAAAADCSTAVLERRVRRVFGLSPQQLVLRARIDRATDLLTTTDAPLADVATACGFYDQPSFTRQFARLAGETPGQFRRRGR</sequence>
<proteinExistence type="predicted"/>
<dbReference type="PROSITE" id="PS01124">
    <property type="entry name" value="HTH_ARAC_FAMILY_2"/>
    <property type="match status" value="1"/>
</dbReference>
<dbReference type="PANTHER" id="PTHR46796">
    <property type="entry name" value="HTH-TYPE TRANSCRIPTIONAL ACTIVATOR RHAS-RELATED"/>
    <property type="match status" value="1"/>
</dbReference>
<dbReference type="Gene3D" id="1.10.10.60">
    <property type="entry name" value="Homeodomain-like"/>
    <property type="match status" value="1"/>
</dbReference>
<dbReference type="AlphaFoldDB" id="A0A3N1HR22"/>
<evidence type="ECO:0000313" key="8">
    <source>
        <dbReference type="Proteomes" id="UP000276232"/>
    </source>
</evidence>
<dbReference type="SMART" id="SM00342">
    <property type="entry name" value="HTH_ARAC"/>
    <property type="match status" value="1"/>
</dbReference>
<evidence type="ECO:0000259" key="6">
    <source>
        <dbReference type="PROSITE" id="PS50113"/>
    </source>
</evidence>
<dbReference type="SUPFAM" id="SSF46689">
    <property type="entry name" value="Homeodomain-like"/>
    <property type="match status" value="1"/>
</dbReference>
<comment type="caution">
    <text evidence="7">The sequence shown here is derived from an EMBL/GenBank/DDBJ whole genome shotgun (WGS) entry which is preliminary data.</text>
</comment>
<dbReference type="PROSITE" id="PS50113">
    <property type="entry name" value="PAC"/>
    <property type="match status" value="1"/>
</dbReference>
<gene>
    <name evidence="7" type="ORF">EDC03_1071</name>
</gene>
<dbReference type="InterPro" id="IPR050204">
    <property type="entry name" value="AraC_XylS_family_regulators"/>
</dbReference>
<protein>
    <submittedName>
        <fullName evidence="7">AraC family transcriptional regulator</fullName>
    </submittedName>
</protein>
<name>A0A3N1HR22_9ACTN</name>
<dbReference type="InterPro" id="IPR009057">
    <property type="entry name" value="Homeodomain-like_sf"/>
</dbReference>
<dbReference type="Gene3D" id="3.30.450.20">
    <property type="entry name" value="PAS domain"/>
    <property type="match status" value="1"/>
</dbReference>
<dbReference type="OrthoDB" id="2060755at2"/>
<keyword evidence="1" id="KW-0805">Transcription regulation</keyword>
<dbReference type="Proteomes" id="UP000276232">
    <property type="component" value="Unassembled WGS sequence"/>
</dbReference>
<dbReference type="SUPFAM" id="SSF55785">
    <property type="entry name" value="PYP-like sensor domain (PAS domain)"/>
    <property type="match status" value="1"/>
</dbReference>
<dbReference type="Pfam" id="PF12833">
    <property type="entry name" value="HTH_18"/>
    <property type="match status" value="1"/>
</dbReference>
<evidence type="ECO:0000256" key="2">
    <source>
        <dbReference type="ARBA" id="ARBA00023125"/>
    </source>
</evidence>
<evidence type="ECO:0000256" key="1">
    <source>
        <dbReference type="ARBA" id="ARBA00023015"/>
    </source>
</evidence>
<evidence type="ECO:0000256" key="4">
    <source>
        <dbReference type="SAM" id="MobiDB-lite"/>
    </source>
</evidence>
<dbReference type="RefSeq" id="WP_123379150.1">
    <property type="nucleotide sequence ID" value="NZ_RJKN01000002.1"/>
</dbReference>
<keyword evidence="2" id="KW-0238">DNA-binding</keyword>
<evidence type="ECO:0000256" key="3">
    <source>
        <dbReference type="ARBA" id="ARBA00023163"/>
    </source>
</evidence>
<keyword evidence="3" id="KW-0804">Transcription</keyword>
<keyword evidence="8" id="KW-1185">Reference proteome</keyword>
<evidence type="ECO:0000313" key="7">
    <source>
        <dbReference type="EMBL" id="ROP44941.1"/>
    </source>
</evidence>
<dbReference type="SMART" id="SM00091">
    <property type="entry name" value="PAS"/>
    <property type="match status" value="1"/>
</dbReference>
<dbReference type="NCBIfam" id="TIGR00229">
    <property type="entry name" value="sensory_box"/>
    <property type="match status" value="1"/>
</dbReference>
<dbReference type="EMBL" id="RJKN01000002">
    <property type="protein sequence ID" value="ROP44941.1"/>
    <property type="molecule type" value="Genomic_DNA"/>
</dbReference>
<feature type="domain" description="PAC" evidence="6">
    <location>
        <begin position="101"/>
        <end position="154"/>
    </location>
</feature>
<reference evidence="7 8" key="1">
    <citation type="journal article" date="2015" name="Stand. Genomic Sci.">
        <title>Genomic Encyclopedia of Bacterial and Archaeal Type Strains, Phase III: the genomes of soil and plant-associated and newly described type strains.</title>
        <authorList>
            <person name="Whitman W.B."/>
            <person name="Woyke T."/>
            <person name="Klenk H.P."/>
            <person name="Zhou Y."/>
            <person name="Lilburn T.G."/>
            <person name="Beck B.J."/>
            <person name="De Vos P."/>
            <person name="Vandamme P."/>
            <person name="Eisen J.A."/>
            <person name="Garrity G."/>
            <person name="Hugenholtz P."/>
            <person name="Kyrpides N.C."/>
        </authorList>
    </citation>
    <scope>NUCLEOTIDE SEQUENCE [LARGE SCALE GENOMIC DNA]</scope>
    <source>
        <strain evidence="7 8">CECT 7306</strain>
    </source>
</reference>